<evidence type="ECO:0000313" key="1">
    <source>
        <dbReference type="EMBL" id="KAF4120105.1"/>
    </source>
</evidence>
<dbReference type="GeneID" id="55969460"/>
<protein>
    <submittedName>
        <fullName evidence="1">Uncharacterized protein</fullName>
    </submittedName>
</protein>
<accession>A0A9P4YP35</accession>
<gene>
    <name evidence="1" type="ORF">GMORB2_3232</name>
</gene>
<reference evidence="1" key="1">
    <citation type="submission" date="2020-03" db="EMBL/GenBank/DDBJ databases">
        <title>Site-based positive gene gene selection in Geosmithia morbida across the United States reveals a broad range of putative effectors and factors for local host and environmental adapation.</title>
        <authorList>
            <person name="Onufrak A."/>
            <person name="Murdoch R.W."/>
            <person name="Gazis R."/>
            <person name="Huff M."/>
            <person name="Staton M."/>
            <person name="Klingeman W."/>
            <person name="Hadziabdic D."/>
        </authorList>
    </citation>
    <scope>NUCLEOTIDE SEQUENCE</scope>
    <source>
        <strain evidence="1">1262</strain>
    </source>
</reference>
<dbReference type="AlphaFoldDB" id="A0A9P4YP35"/>
<sequence>MAALAMSLVMVTSPSYLDDPIPPANYGPLRTNLINCAVD</sequence>
<dbReference type="Proteomes" id="UP000749293">
    <property type="component" value="Unassembled WGS sequence"/>
</dbReference>
<dbReference type="RefSeq" id="XP_035318757.1">
    <property type="nucleotide sequence ID" value="XM_035465208.1"/>
</dbReference>
<keyword evidence="2" id="KW-1185">Reference proteome</keyword>
<proteinExistence type="predicted"/>
<comment type="caution">
    <text evidence="1">The sequence shown here is derived from an EMBL/GenBank/DDBJ whole genome shotgun (WGS) entry which is preliminary data.</text>
</comment>
<name>A0A9P4YP35_9HYPO</name>
<evidence type="ECO:0000313" key="2">
    <source>
        <dbReference type="Proteomes" id="UP000749293"/>
    </source>
</evidence>
<dbReference type="EMBL" id="JAANYQ010000018">
    <property type="protein sequence ID" value="KAF4120105.1"/>
    <property type="molecule type" value="Genomic_DNA"/>
</dbReference>
<organism evidence="1 2">
    <name type="scientific">Geosmithia morbida</name>
    <dbReference type="NCBI Taxonomy" id="1094350"/>
    <lineage>
        <taxon>Eukaryota</taxon>
        <taxon>Fungi</taxon>
        <taxon>Dikarya</taxon>
        <taxon>Ascomycota</taxon>
        <taxon>Pezizomycotina</taxon>
        <taxon>Sordariomycetes</taxon>
        <taxon>Hypocreomycetidae</taxon>
        <taxon>Hypocreales</taxon>
        <taxon>Bionectriaceae</taxon>
        <taxon>Geosmithia</taxon>
    </lineage>
</organism>